<name>A0ABD4RC45_9ENTR</name>
<dbReference type="RefSeq" id="WP_216280260.1">
    <property type="nucleotide sequence ID" value="NZ_JACRVG010000007.1"/>
</dbReference>
<dbReference type="EMBL" id="JAFKCP010000019">
    <property type="protein sequence ID" value="MBU3769163.1"/>
    <property type="molecule type" value="Genomic_DNA"/>
</dbReference>
<gene>
    <name evidence="2" type="ORF">J0A64_21470</name>
</gene>
<feature type="non-terminal residue" evidence="2">
    <location>
        <position position="296"/>
    </location>
</feature>
<evidence type="ECO:0000256" key="1">
    <source>
        <dbReference type="SAM" id="MobiDB-lite"/>
    </source>
</evidence>
<organism evidence="2 3">
    <name type="scientific">Enterobacter roggenkampii</name>
    <dbReference type="NCBI Taxonomy" id="1812935"/>
    <lineage>
        <taxon>Bacteria</taxon>
        <taxon>Pseudomonadati</taxon>
        <taxon>Pseudomonadota</taxon>
        <taxon>Gammaproteobacteria</taxon>
        <taxon>Enterobacterales</taxon>
        <taxon>Enterobacteriaceae</taxon>
        <taxon>Enterobacter</taxon>
        <taxon>Enterobacter cloacae complex</taxon>
    </lineage>
</organism>
<evidence type="ECO:0000313" key="3">
    <source>
        <dbReference type="Proteomes" id="UP000813349"/>
    </source>
</evidence>
<feature type="region of interest" description="Disordered" evidence="1">
    <location>
        <begin position="266"/>
        <end position="285"/>
    </location>
</feature>
<protein>
    <submittedName>
        <fullName evidence="2">Phage late control D family protein</fullName>
    </submittedName>
</protein>
<accession>A0ABD4RC45</accession>
<dbReference type="NCBIfam" id="TIGR01646">
    <property type="entry name" value="vgr_GE"/>
    <property type="match status" value="1"/>
</dbReference>
<proteinExistence type="predicted"/>
<comment type="caution">
    <text evidence="2">The sequence shown here is derived from an EMBL/GenBank/DDBJ whole genome shotgun (WGS) entry which is preliminary data.</text>
</comment>
<sequence length="296" mass="34523">MDNWLALFDGQTRYFLDINDSSVKPDVLRFYGREALSEPFRWDIEFTCLQAHIPPEQVLMKYATFRMRSGKSVHGRVTRLEWLSTSKDQSHYRLTLSSRLALLGYTRQCAVFQNQSVPEVVEQVLRKHGLEGPDFEFRLERTYLPREIITQWRETDLQFIQRILSEVGIYWRTEMDDVRGLDTYIFADSQLNYRFDVRLPYSEPSGLFDGAAESVWDARTWHRVATGSVATRDYNYRTASTPMDATVSVRNDAVTTGEHYRYAAPYRDAGDDASPEPETESGAFYARIHHERELNK</sequence>
<dbReference type="Proteomes" id="UP000813349">
    <property type="component" value="Unassembled WGS sequence"/>
</dbReference>
<dbReference type="AlphaFoldDB" id="A0ABD4RC45"/>
<evidence type="ECO:0000313" key="2">
    <source>
        <dbReference type="EMBL" id="MBU3769163.1"/>
    </source>
</evidence>
<dbReference type="InterPro" id="IPR006533">
    <property type="entry name" value="T6SS_Vgr_RhsGE"/>
</dbReference>
<reference evidence="2 3" key="1">
    <citation type="journal article" date="2021" name="Clin. Infect. Dis.">
        <title>Rapid development of cefiderocol resistance in carbapenem-resistant Enterobacter cloacae during therapy is associated with heterogeneous mutations in the catecholate siderophore receptor cira.</title>
        <authorList>
            <person name="Klein S."/>
            <person name="Boutin S."/>
            <person name="Kocer K."/>
            <person name="Fiedler M.O."/>
            <person name="Storzinger D."/>
            <person name="Weigand M.A."/>
            <person name="Tan B."/>
            <person name="Richter D."/>
            <person name="Rupp C."/>
            <person name="Mieth M."/>
            <person name="Mehrabi A."/>
            <person name="Hackert T."/>
            <person name="Zimmermann S."/>
            <person name="Heeg K."/>
            <person name="Nurjadi D."/>
        </authorList>
    </citation>
    <scope>NUCLEOTIDE SEQUENCE [LARGE SCALE GENOMIC DNA]</scope>
    <source>
        <strain evidence="2 3">BK34275</strain>
    </source>
</reference>
<dbReference type="Pfam" id="PF05954">
    <property type="entry name" value="Phage_GPD"/>
    <property type="match status" value="1"/>
</dbReference>